<dbReference type="EMBL" id="MF417972">
    <property type="protein sequence ID" value="ASN72761.1"/>
    <property type="molecule type" value="Genomic_DNA"/>
</dbReference>
<evidence type="ECO:0008006" key="2">
    <source>
        <dbReference type="Google" id="ProtNLM"/>
    </source>
</evidence>
<protein>
    <recommendedName>
        <fullName evidence="2">Tail assembly chaperone</fullName>
    </recommendedName>
</protein>
<dbReference type="PIRSF" id="PIRSF024865">
    <property type="entry name" value="UCP024865"/>
    <property type="match status" value="1"/>
</dbReference>
<sequence length="164" mass="18722">MTENTINPITTLNINGEEIEAKTVFAFDHKAKQFARDEQDENGKTTKVSGFNAIYNGLLERDTNAIADFWECATAYLGKNAPKREDIEMALSEVIEEKQDTIELLQGALDKLNNSGFFKQKSRMFWTQMNSAPSMVKEDEKESTKNGIEFMKNNYKEIMGELPY</sequence>
<reference evidence="1" key="1">
    <citation type="submission" date="2017-06" db="EMBL/GenBank/DDBJ databases">
        <title>Novel phages from South African skin metaviromes.</title>
        <authorList>
            <person name="van Zyl L.J."/>
            <person name="Abrahams Y."/>
            <person name="Stander E.A."/>
            <person name="Kirby B.M."/>
            <person name="Clavaud C."/>
            <person name="Farcet C."/>
            <person name="Breton L."/>
            <person name="Trindade M.I."/>
        </authorList>
    </citation>
    <scope>NUCLEOTIDE SEQUENCE</scope>
</reference>
<gene>
    <name evidence="1" type="ORF">10S4_5</name>
</gene>
<dbReference type="InterPro" id="IPR024410">
    <property type="entry name" value="Phage_TAC_12"/>
</dbReference>
<dbReference type="Pfam" id="PF12363">
    <property type="entry name" value="Phage_TAC_12"/>
    <property type="match status" value="1"/>
</dbReference>
<name>A0A2H4JI48_9CAUD</name>
<evidence type="ECO:0000313" key="1">
    <source>
        <dbReference type="EMBL" id="ASN72761.1"/>
    </source>
</evidence>
<proteinExistence type="predicted"/>
<organism evidence="1">
    <name type="scientific">uncultured Caudovirales phage</name>
    <dbReference type="NCBI Taxonomy" id="2100421"/>
    <lineage>
        <taxon>Viruses</taxon>
        <taxon>Duplodnaviria</taxon>
        <taxon>Heunggongvirae</taxon>
        <taxon>Uroviricota</taxon>
        <taxon>Caudoviricetes</taxon>
        <taxon>Peduoviridae</taxon>
        <taxon>Maltschvirus</taxon>
        <taxon>Maltschvirus maltsch</taxon>
    </lineage>
</organism>
<accession>A0A2H4JI48</accession>